<dbReference type="GO" id="GO:0005524">
    <property type="term" value="F:ATP binding"/>
    <property type="evidence" value="ECO:0007669"/>
    <property type="project" value="UniProtKB-KW"/>
</dbReference>
<feature type="domain" description="ABC transporter" evidence="8">
    <location>
        <begin position="342"/>
        <end position="576"/>
    </location>
</feature>
<protein>
    <submittedName>
        <fullName evidence="10">ABC transporter ATP-binding protein</fullName>
    </submittedName>
</protein>
<keyword evidence="3" id="KW-0547">Nucleotide-binding</keyword>
<reference evidence="10" key="1">
    <citation type="submission" date="2020-10" db="EMBL/GenBank/DDBJ databases">
        <authorList>
            <person name="Gilroy R."/>
        </authorList>
    </citation>
    <scope>NUCLEOTIDE SEQUENCE</scope>
    <source>
        <strain evidence="10">11167</strain>
    </source>
</reference>
<evidence type="ECO:0000259" key="8">
    <source>
        <dbReference type="PROSITE" id="PS50893"/>
    </source>
</evidence>
<evidence type="ECO:0000313" key="10">
    <source>
        <dbReference type="EMBL" id="MBO8442824.1"/>
    </source>
</evidence>
<evidence type="ECO:0000256" key="6">
    <source>
        <dbReference type="ARBA" id="ARBA00023136"/>
    </source>
</evidence>
<dbReference type="PANTHER" id="PTHR43394">
    <property type="entry name" value="ATP-DEPENDENT PERMEASE MDL1, MITOCHONDRIAL"/>
    <property type="match status" value="1"/>
</dbReference>
<dbReference type="SUPFAM" id="SSF90123">
    <property type="entry name" value="ABC transporter transmembrane region"/>
    <property type="match status" value="1"/>
</dbReference>
<comment type="subcellular location">
    <subcellularLocation>
        <location evidence="1">Cell membrane</location>
        <topology evidence="1">Multi-pass membrane protein</topology>
    </subcellularLocation>
</comment>
<comment type="caution">
    <text evidence="10">The sequence shown here is derived from an EMBL/GenBank/DDBJ whole genome shotgun (WGS) entry which is preliminary data.</text>
</comment>
<dbReference type="SMART" id="SM00382">
    <property type="entry name" value="AAA"/>
    <property type="match status" value="1"/>
</dbReference>
<dbReference type="InterPro" id="IPR003439">
    <property type="entry name" value="ABC_transporter-like_ATP-bd"/>
</dbReference>
<feature type="transmembrane region" description="Helical" evidence="7">
    <location>
        <begin position="276"/>
        <end position="293"/>
    </location>
</feature>
<keyword evidence="5 7" id="KW-1133">Transmembrane helix</keyword>
<dbReference type="PROSITE" id="PS50929">
    <property type="entry name" value="ABC_TM1F"/>
    <property type="match status" value="1"/>
</dbReference>
<dbReference type="GO" id="GO:0015421">
    <property type="term" value="F:ABC-type oligopeptide transporter activity"/>
    <property type="evidence" value="ECO:0007669"/>
    <property type="project" value="TreeGrafter"/>
</dbReference>
<evidence type="ECO:0000256" key="2">
    <source>
        <dbReference type="ARBA" id="ARBA00022692"/>
    </source>
</evidence>
<dbReference type="SUPFAM" id="SSF52540">
    <property type="entry name" value="P-loop containing nucleoside triphosphate hydrolases"/>
    <property type="match status" value="1"/>
</dbReference>
<evidence type="ECO:0000313" key="11">
    <source>
        <dbReference type="Proteomes" id="UP000823633"/>
    </source>
</evidence>
<dbReference type="GO" id="GO:0005886">
    <property type="term" value="C:plasma membrane"/>
    <property type="evidence" value="ECO:0007669"/>
    <property type="project" value="UniProtKB-SubCell"/>
</dbReference>
<dbReference type="InterPro" id="IPR003593">
    <property type="entry name" value="AAA+_ATPase"/>
</dbReference>
<keyword evidence="4 10" id="KW-0067">ATP-binding</keyword>
<reference evidence="10" key="2">
    <citation type="journal article" date="2021" name="PeerJ">
        <title>Extensive microbial diversity within the chicken gut microbiome revealed by metagenomics and culture.</title>
        <authorList>
            <person name="Gilroy R."/>
            <person name="Ravi A."/>
            <person name="Getino M."/>
            <person name="Pursley I."/>
            <person name="Horton D.L."/>
            <person name="Alikhan N.F."/>
            <person name="Baker D."/>
            <person name="Gharbi K."/>
            <person name="Hall N."/>
            <person name="Watson M."/>
            <person name="Adriaenssens E.M."/>
            <person name="Foster-Nyarko E."/>
            <person name="Jarju S."/>
            <person name="Secka A."/>
            <person name="Antonio M."/>
            <person name="Oren A."/>
            <person name="Chaudhuri R.R."/>
            <person name="La Ragione R."/>
            <person name="Hildebrand F."/>
            <person name="Pallen M.J."/>
        </authorList>
    </citation>
    <scope>NUCLEOTIDE SEQUENCE</scope>
    <source>
        <strain evidence="10">11167</strain>
    </source>
</reference>
<feature type="transmembrane region" description="Helical" evidence="7">
    <location>
        <begin position="21"/>
        <end position="42"/>
    </location>
</feature>
<feature type="transmembrane region" description="Helical" evidence="7">
    <location>
        <begin position="248"/>
        <end position="270"/>
    </location>
</feature>
<feature type="transmembrane region" description="Helical" evidence="7">
    <location>
        <begin position="167"/>
        <end position="191"/>
    </location>
</feature>
<dbReference type="GO" id="GO:0016887">
    <property type="term" value="F:ATP hydrolysis activity"/>
    <property type="evidence" value="ECO:0007669"/>
    <property type="project" value="InterPro"/>
</dbReference>
<dbReference type="EMBL" id="JADIMU010000022">
    <property type="protein sequence ID" value="MBO8442824.1"/>
    <property type="molecule type" value="Genomic_DNA"/>
</dbReference>
<dbReference type="PROSITE" id="PS00211">
    <property type="entry name" value="ABC_TRANSPORTER_1"/>
    <property type="match status" value="1"/>
</dbReference>
<keyword evidence="6 7" id="KW-0472">Membrane</keyword>
<evidence type="ECO:0000259" key="9">
    <source>
        <dbReference type="PROSITE" id="PS50929"/>
    </source>
</evidence>
<dbReference type="FunFam" id="3.40.50.300:FF:000218">
    <property type="entry name" value="Multidrug ABC transporter ATP-binding protein"/>
    <property type="match status" value="1"/>
</dbReference>
<evidence type="ECO:0000256" key="1">
    <source>
        <dbReference type="ARBA" id="ARBA00004651"/>
    </source>
</evidence>
<dbReference type="PROSITE" id="PS50893">
    <property type="entry name" value="ABC_TRANSPORTER_2"/>
    <property type="match status" value="1"/>
</dbReference>
<dbReference type="Proteomes" id="UP000823633">
    <property type="component" value="Unassembled WGS sequence"/>
</dbReference>
<dbReference type="Pfam" id="PF00005">
    <property type="entry name" value="ABC_tran"/>
    <property type="match status" value="1"/>
</dbReference>
<organism evidence="10 11">
    <name type="scientific">Candidatus Aphodenecus pullistercoris</name>
    <dbReference type="NCBI Taxonomy" id="2840669"/>
    <lineage>
        <taxon>Bacteria</taxon>
        <taxon>Pseudomonadati</taxon>
        <taxon>Spirochaetota</taxon>
        <taxon>Spirochaetia</taxon>
        <taxon>Spirochaetales</taxon>
        <taxon>Candidatus Aphodenecus</taxon>
    </lineage>
</organism>
<feature type="domain" description="ABC transmembrane type-1" evidence="9">
    <location>
        <begin position="26"/>
        <end position="308"/>
    </location>
</feature>
<evidence type="ECO:0000256" key="4">
    <source>
        <dbReference type="ARBA" id="ARBA00022840"/>
    </source>
</evidence>
<feature type="transmembrane region" description="Helical" evidence="7">
    <location>
        <begin position="62"/>
        <end position="79"/>
    </location>
</feature>
<dbReference type="AlphaFoldDB" id="A0A9D9ECX7"/>
<dbReference type="InterPro" id="IPR039421">
    <property type="entry name" value="Type_1_exporter"/>
</dbReference>
<dbReference type="Gene3D" id="3.40.50.300">
    <property type="entry name" value="P-loop containing nucleotide triphosphate hydrolases"/>
    <property type="match status" value="1"/>
</dbReference>
<proteinExistence type="predicted"/>
<dbReference type="PANTHER" id="PTHR43394:SF1">
    <property type="entry name" value="ATP-BINDING CASSETTE SUB-FAMILY B MEMBER 10, MITOCHONDRIAL"/>
    <property type="match status" value="1"/>
</dbReference>
<dbReference type="InterPro" id="IPR036640">
    <property type="entry name" value="ABC1_TM_sf"/>
</dbReference>
<evidence type="ECO:0000256" key="7">
    <source>
        <dbReference type="SAM" id="Phobius"/>
    </source>
</evidence>
<accession>A0A9D9ECX7</accession>
<dbReference type="InterPro" id="IPR017871">
    <property type="entry name" value="ABC_transporter-like_CS"/>
</dbReference>
<sequence length="581" mass="63728">MEREYSKATVLKRIFRCMKPYGVRIALVVFLMLVQSTIITLLPAISAEAVDRHIVNGSMEDLVLKVALYILLVLIWWAAHVARVHIMAGVSNNVVLTIREEAYRNVLRQDMHWFDEHSKGRILSRLVGDASSLNDMLKQLVTTIVPNVFQLVMIVVMMFILDGTLAAAVTLCIPLVAISSAVLFHLIYPLWQRFREDQGRIAGYSNEAFTGMRTIQALGAQEECDEAFGKINGETTVSWVKAVRLGDLVGVVIDLGQGLGYAALFLSAVFIRRLDASSVGLIIAFTGYISLFWQPIRALANMSNQLGNNLAAAARVLTLVDEEPTVVPPSSPRRPAEASGRIQFVDVDFAYPDEPGRLVIKGLELTVRAGESIALVGPTGAGKTTLASLVARFYDPVRGKVLIDGVDLRDYDEEALRRHVCVMTQESVLFSGTIGENIAYGRSDATEEEIEAVGRAIGLDEVVRRLPKGYGTAVSDAALSQGQRQLVALARTLLADPAILVLDEATSSIDTRSEILVQKGIALLSRSRTSIIVAHRLSTVRNVDRILVIAGQGIVEQGSHEELMARDGIYRRLVLSQREEE</sequence>
<evidence type="ECO:0000256" key="3">
    <source>
        <dbReference type="ARBA" id="ARBA00022741"/>
    </source>
</evidence>
<dbReference type="InterPro" id="IPR011527">
    <property type="entry name" value="ABC1_TM_dom"/>
</dbReference>
<dbReference type="InterPro" id="IPR027417">
    <property type="entry name" value="P-loop_NTPase"/>
</dbReference>
<gene>
    <name evidence="10" type="ORF">IAC42_03600</name>
</gene>
<dbReference type="Pfam" id="PF00664">
    <property type="entry name" value="ABC_membrane"/>
    <property type="match status" value="1"/>
</dbReference>
<name>A0A9D9ECX7_9SPIR</name>
<dbReference type="Gene3D" id="1.20.1560.10">
    <property type="entry name" value="ABC transporter type 1, transmembrane domain"/>
    <property type="match status" value="1"/>
</dbReference>
<keyword evidence="2 7" id="KW-0812">Transmembrane</keyword>
<feature type="transmembrane region" description="Helical" evidence="7">
    <location>
        <begin position="140"/>
        <end position="161"/>
    </location>
</feature>
<evidence type="ECO:0000256" key="5">
    <source>
        <dbReference type="ARBA" id="ARBA00022989"/>
    </source>
</evidence>